<keyword evidence="4" id="KW-0411">Iron-sulfur</keyword>
<feature type="domain" description="4Fe-4S Mo/W bis-MGD-type" evidence="6">
    <location>
        <begin position="50"/>
        <end position="106"/>
    </location>
</feature>
<name>A0A919KSR6_9ACTN</name>
<evidence type="ECO:0000256" key="1">
    <source>
        <dbReference type="ARBA" id="ARBA00022485"/>
    </source>
</evidence>
<evidence type="ECO:0000256" key="2">
    <source>
        <dbReference type="ARBA" id="ARBA00022723"/>
    </source>
</evidence>
<dbReference type="GO" id="GO:0022904">
    <property type="term" value="P:respiratory electron transport chain"/>
    <property type="evidence" value="ECO:0007669"/>
    <property type="project" value="TreeGrafter"/>
</dbReference>
<dbReference type="GO" id="GO:0003954">
    <property type="term" value="F:NADH dehydrogenase activity"/>
    <property type="evidence" value="ECO:0007669"/>
    <property type="project" value="TreeGrafter"/>
</dbReference>
<evidence type="ECO:0000259" key="6">
    <source>
        <dbReference type="PROSITE" id="PS51669"/>
    </source>
</evidence>
<dbReference type="InterPro" id="IPR009010">
    <property type="entry name" value="Asp_de-COase-like_dom_sf"/>
</dbReference>
<dbReference type="Pfam" id="PF04879">
    <property type="entry name" value="Molybdop_Fe4S4"/>
    <property type="match status" value="1"/>
</dbReference>
<dbReference type="PROSITE" id="PS51669">
    <property type="entry name" value="4FE4S_MOW_BIS_MGD"/>
    <property type="match status" value="1"/>
</dbReference>
<dbReference type="InterPro" id="IPR006963">
    <property type="entry name" value="Mopterin_OxRdtase_4Fe-4S_dom"/>
</dbReference>
<dbReference type="EMBL" id="BNBO01000014">
    <property type="protein sequence ID" value="GHH70631.1"/>
    <property type="molecule type" value="Genomic_DNA"/>
</dbReference>
<dbReference type="RefSeq" id="WP_190211382.1">
    <property type="nucleotide sequence ID" value="NZ_BNBO01000014.1"/>
</dbReference>
<dbReference type="InterPro" id="IPR006656">
    <property type="entry name" value="Mopterin_OxRdtase"/>
</dbReference>
<keyword evidence="2" id="KW-0479">Metal-binding</keyword>
<dbReference type="Gene3D" id="3.40.228.10">
    <property type="entry name" value="Dimethylsulfoxide Reductase, domain 2"/>
    <property type="match status" value="1"/>
</dbReference>
<evidence type="ECO:0000313" key="8">
    <source>
        <dbReference type="Proteomes" id="UP000617734"/>
    </source>
</evidence>
<evidence type="ECO:0000256" key="5">
    <source>
        <dbReference type="SAM" id="MobiDB-lite"/>
    </source>
</evidence>
<dbReference type="Pfam" id="PF00384">
    <property type="entry name" value="Molybdopterin"/>
    <property type="match status" value="1"/>
</dbReference>
<dbReference type="InterPro" id="IPR006657">
    <property type="entry name" value="MoPterin_dinucl-bd_dom"/>
</dbReference>
<protein>
    <submittedName>
        <fullName evidence="7">Assimilatory nitrate reductase catalytic subunit</fullName>
    </submittedName>
</protein>
<dbReference type="SMART" id="SM00926">
    <property type="entry name" value="Molybdop_Fe4S4"/>
    <property type="match status" value="1"/>
</dbReference>
<evidence type="ECO:0000256" key="3">
    <source>
        <dbReference type="ARBA" id="ARBA00023004"/>
    </source>
</evidence>
<dbReference type="CDD" id="cd00508">
    <property type="entry name" value="MopB_CT_Fdh-Nap-like"/>
    <property type="match status" value="1"/>
</dbReference>
<organism evidence="7 8">
    <name type="scientific">Kitasatospora indigofera</name>
    <dbReference type="NCBI Taxonomy" id="67307"/>
    <lineage>
        <taxon>Bacteria</taxon>
        <taxon>Bacillati</taxon>
        <taxon>Actinomycetota</taxon>
        <taxon>Actinomycetes</taxon>
        <taxon>Kitasatosporales</taxon>
        <taxon>Streptomycetaceae</taxon>
        <taxon>Kitasatospora</taxon>
    </lineage>
</organism>
<feature type="region of interest" description="Disordered" evidence="5">
    <location>
        <begin position="736"/>
        <end position="778"/>
    </location>
</feature>
<keyword evidence="1" id="KW-0004">4Fe-4S</keyword>
<dbReference type="Gene3D" id="2.40.40.20">
    <property type="match status" value="1"/>
</dbReference>
<dbReference type="Pfam" id="PF01568">
    <property type="entry name" value="Molydop_binding"/>
    <property type="match status" value="1"/>
</dbReference>
<dbReference type="GO" id="GO:0046872">
    <property type="term" value="F:metal ion binding"/>
    <property type="evidence" value="ECO:0007669"/>
    <property type="project" value="UniProtKB-KW"/>
</dbReference>
<dbReference type="PANTHER" id="PTHR43105:SF10">
    <property type="entry name" value="NADH-QUINONE OXIDOREDUCTASE SUBUNIT G"/>
    <property type="match status" value="1"/>
</dbReference>
<dbReference type="Gene3D" id="2.20.25.90">
    <property type="entry name" value="ADC-like domains"/>
    <property type="match status" value="1"/>
</dbReference>
<accession>A0A919KSR6</accession>
<sequence length="778" mass="85188">MTDRPVPLDPPVLLGAAVPLDPAVAPPGTRDFRDAGGLPASGWRADQAEQTLVPTHCCFCGVQCGMYLRVNAAGKVFGVEPRNHDINRMRLCPKGINAYQQVNHPDRLTAPLLRRSREEPFREVGWEEALTYTVEEVRRIQREHGVDAFGLLGGASLFSEKTYLVGKFARVALKTRHVDYNGRLCMVSAAGANKLAFGIDRAANPFSDILRTDCLLIAGSNVGECFPVMTQYVWGARDRGAKLIVVDPRETAVARTADVHVALKSGTDSAFFNAVLHVIVQDGLTDEAFLAAHATGWPELKAKVAEYPPERSAAICGVPAEQIVQVARLFGTAGRAMAWHARGIEHHTQGVENCLSVINLCAATGNLGRPGAGYGTITGQGNGQGGREHGQKSDLLPGGRSINDPEHRRQIAGIWGIEETELPQAGTSMMEMVWQMQRREIRGLIGICNNPFVSLPNYAVVKDGYDKLEFHAQFDFFLSETSANAHVVFPVTTWAEDEGVMANAEARVVKHNKAQEPPSGVRTDTWVMCELARRLGVGDKFDFAGSREVFDELRRASAGTVIDYYGITYERLEETGGIAWPCPDTAHPGTPRLFEDGRTYHPDGKVHLQVVEWHPPADPYDDEYPMTLTTGRTVAHFLSGNQTRRLGALVEQTPRPWVEVHPSHGFRNGEAVRVVTRRGASVLPALVTEAIRADHVFVPYHWPHPVAANALTNDALDPRSKIPEYKVCAVRIERAEQLDPVPAPPMPPGREAYPEAQHSRSDPLPPTAPQGRGTAERG</sequence>
<dbReference type="GeneID" id="95353512"/>
<dbReference type="Gene3D" id="3.40.50.740">
    <property type="match status" value="1"/>
</dbReference>
<dbReference type="GO" id="GO:0043546">
    <property type="term" value="F:molybdopterin cofactor binding"/>
    <property type="evidence" value="ECO:0007669"/>
    <property type="project" value="InterPro"/>
</dbReference>
<evidence type="ECO:0000256" key="4">
    <source>
        <dbReference type="ARBA" id="ARBA00023014"/>
    </source>
</evidence>
<keyword evidence="8" id="KW-1185">Reference proteome</keyword>
<dbReference type="GO" id="GO:0051539">
    <property type="term" value="F:4 iron, 4 sulfur cluster binding"/>
    <property type="evidence" value="ECO:0007669"/>
    <property type="project" value="UniProtKB-KW"/>
</dbReference>
<feature type="region of interest" description="Disordered" evidence="5">
    <location>
        <begin position="380"/>
        <end position="402"/>
    </location>
</feature>
<dbReference type="Proteomes" id="UP000617734">
    <property type="component" value="Unassembled WGS sequence"/>
</dbReference>
<evidence type="ECO:0000313" key="7">
    <source>
        <dbReference type="EMBL" id="GHH70631.1"/>
    </source>
</evidence>
<dbReference type="PANTHER" id="PTHR43105">
    <property type="entry name" value="RESPIRATORY NITRATE REDUCTASE"/>
    <property type="match status" value="1"/>
</dbReference>
<gene>
    <name evidence="7" type="primary">nasC</name>
    <name evidence="7" type="ORF">GCM10018781_30710</name>
</gene>
<dbReference type="InterPro" id="IPR050123">
    <property type="entry name" value="Prok_molybdopt-oxidoreductase"/>
</dbReference>
<dbReference type="SUPFAM" id="SSF53706">
    <property type="entry name" value="Formate dehydrogenase/DMSO reductase, domains 1-3"/>
    <property type="match status" value="1"/>
</dbReference>
<proteinExistence type="predicted"/>
<reference evidence="7" key="1">
    <citation type="journal article" date="2014" name="Int. J. Syst. Evol. Microbiol.">
        <title>Complete genome sequence of Corynebacterium casei LMG S-19264T (=DSM 44701T), isolated from a smear-ripened cheese.</title>
        <authorList>
            <consortium name="US DOE Joint Genome Institute (JGI-PGF)"/>
            <person name="Walter F."/>
            <person name="Albersmeier A."/>
            <person name="Kalinowski J."/>
            <person name="Ruckert C."/>
        </authorList>
    </citation>
    <scope>NUCLEOTIDE SEQUENCE</scope>
    <source>
        <strain evidence="7">JCM 4646</strain>
    </source>
</reference>
<dbReference type="AlphaFoldDB" id="A0A919KSR6"/>
<keyword evidence="3" id="KW-0408">Iron</keyword>
<comment type="caution">
    <text evidence="7">The sequence shown here is derived from an EMBL/GenBank/DDBJ whole genome shotgun (WGS) entry which is preliminary data.</text>
</comment>
<reference evidence="7" key="2">
    <citation type="submission" date="2020-09" db="EMBL/GenBank/DDBJ databases">
        <authorList>
            <person name="Sun Q."/>
            <person name="Ohkuma M."/>
        </authorList>
    </citation>
    <scope>NUCLEOTIDE SEQUENCE</scope>
    <source>
        <strain evidence="7">JCM 4646</strain>
    </source>
</reference>
<dbReference type="SUPFAM" id="SSF50692">
    <property type="entry name" value="ADC-like"/>
    <property type="match status" value="1"/>
</dbReference>
<dbReference type="GO" id="GO:0016020">
    <property type="term" value="C:membrane"/>
    <property type="evidence" value="ECO:0007669"/>
    <property type="project" value="TreeGrafter"/>
</dbReference>